<accession>A0ABT0IIM1</accession>
<dbReference type="EMBL" id="JALPTH010000036">
    <property type="protein sequence ID" value="MCK8681174.1"/>
    <property type="molecule type" value="Genomic_DNA"/>
</dbReference>
<keyword evidence="2" id="KW-0255">Endonuclease</keyword>
<dbReference type="RefSeq" id="WP_248637001.1">
    <property type="nucleotide sequence ID" value="NZ_JALPTH010000036.1"/>
</dbReference>
<evidence type="ECO:0000313" key="2">
    <source>
        <dbReference type="EMBL" id="MCK8681174.1"/>
    </source>
</evidence>
<name>A0ABT0IIM1_9ACTN</name>
<evidence type="ECO:0000313" key="3">
    <source>
        <dbReference type="Proteomes" id="UP001522868"/>
    </source>
</evidence>
<dbReference type="InterPro" id="IPR012296">
    <property type="entry name" value="Nuclease_put_TT1808"/>
</dbReference>
<feature type="domain" description="Putative restriction endonuclease" evidence="1">
    <location>
        <begin position="16"/>
        <end position="165"/>
    </location>
</feature>
<dbReference type="Proteomes" id="UP001522868">
    <property type="component" value="Unassembled WGS sequence"/>
</dbReference>
<proteinExistence type="predicted"/>
<evidence type="ECO:0000259" key="1">
    <source>
        <dbReference type="Pfam" id="PF05685"/>
    </source>
</evidence>
<organism evidence="2 3">
    <name type="scientific">Streptomyces lichenis</name>
    <dbReference type="NCBI Taxonomy" id="2306967"/>
    <lineage>
        <taxon>Bacteria</taxon>
        <taxon>Bacillati</taxon>
        <taxon>Actinomycetota</taxon>
        <taxon>Actinomycetes</taxon>
        <taxon>Kitasatosporales</taxon>
        <taxon>Streptomycetaceae</taxon>
        <taxon>Streptomyces</taxon>
    </lineage>
</organism>
<protein>
    <submittedName>
        <fullName evidence="2">Uma2 family endonuclease</fullName>
    </submittedName>
</protein>
<keyword evidence="3" id="KW-1185">Reference proteome</keyword>
<dbReference type="CDD" id="cd06260">
    <property type="entry name" value="DUF820-like"/>
    <property type="match status" value="1"/>
</dbReference>
<keyword evidence="2" id="KW-0378">Hydrolase</keyword>
<dbReference type="SUPFAM" id="SSF52980">
    <property type="entry name" value="Restriction endonuclease-like"/>
    <property type="match status" value="1"/>
</dbReference>
<dbReference type="Gene3D" id="3.90.1570.10">
    <property type="entry name" value="tt1808, chain A"/>
    <property type="match status" value="1"/>
</dbReference>
<gene>
    <name evidence="2" type="ORF">M1O15_28035</name>
</gene>
<dbReference type="PANTHER" id="PTHR35400:SF3">
    <property type="entry name" value="SLL1072 PROTEIN"/>
    <property type="match status" value="1"/>
</dbReference>
<dbReference type="Pfam" id="PF05685">
    <property type="entry name" value="Uma2"/>
    <property type="match status" value="1"/>
</dbReference>
<keyword evidence="2" id="KW-0540">Nuclease</keyword>
<sequence>MTISESDRLHSQLSRFEDMFPGYRTEIVEGNIMMSPVKPYHQETIWEIRDALKPQLSRDWAFISDVVVPFDGDNEYCPDMAVIPKAEQAKNLSAYPPELIRLVMEVVSPSSVRHDYEVKDEAYARRGIPHYVIFDPYRGQCRVHWNPGPEGYRGRDTVPYGKTVTIDGELGRLVVDTTDFPIDPNARRS</sequence>
<dbReference type="PANTHER" id="PTHR35400">
    <property type="entry name" value="SLR1083 PROTEIN"/>
    <property type="match status" value="1"/>
</dbReference>
<reference evidence="2 3" key="1">
    <citation type="submission" date="2022-04" db="EMBL/GenBank/DDBJ databases">
        <title>Streptomyces sp. nov. LCR6-01 isolated from Lichen of Dirinaria sp.</title>
        <authorList>
            <person name="Kanchanasin P."/>
            <person name="Tanasupawat S."/>
            <person name="Phongsopitanun W."/>
        </authorList>
    </citation>
    <scope>NUCLEOTIDE SEQUENCE [LARGE SCALE GENOMIC DNA]</scope>
    <source>
        <strain evidence="2 3">LCR6-01</strain>
    </source>
</reference>
<dbReference type="InterPro" id="IPR011335">
    <property type="entry name" value="Restrct_endonuc-II-like"/>
</dbReference>
<dbReference type="InterPro" id="IPR008538">
    <property type="entry name" value="Uma2"/>
</dbReference>
<comment type="caution">
    <text evidence="2">The sequence shown here is derived from an EMBL/GenBank/DDBJ whole genome shotgun (WGS) entry which is preliminary data.</text>
</comment>
<dbReference type="GO" id="GO:0004519">
    <property type="term" value="F:endonuclease activity"/>
    <property type="evidence" value="ECO:0007669"/>
    <property type="project" value="UniProtKB-KW"/>
</dbReference>